<dbReference type="PANTHER" id="PTHR11636">
    <property type="entry name" value="POU DOMAIN"/>
    <property type="match status" value="1"/>
</dbReference>
<gene>
    <name evidence="7" type="ORF">EDS130_LOCUS3448</name>
</gene>
<accession>A0A813QYN1</accession>
<reference evidence="7" key="1">
    <citation type="submission" date="2021-02" db="EMBL/GenBank/DDBJ databases">
        <authorList>
            <person name="Nowell W R."/>
        </authorList>
    </citation>
    <scope>NUCLEOTIDE SEQUENCE</scope>
</reference>
<dbReference type="CDD" id="cd00086">
    <property type="entry name" value="homeodomain"/>
    <property type="match status" value="1"/>
</dbReference>
<comment type="caution">
    <text evidence="7">The sequence shown here is derived from an EMBL/GenBank/DDBJ whole genome shotgun (WGS) entry which is preliminary data.</text>
</comment>
<evidence type="ECO:0000256" key="2">
    <source>
        <dbReference type="ARBA" id="ARBA00023155"/>
    </source>
</evidence>
<dbReference type="InterPro" id="IPR050255">
    <property type="entry name" value="POU_domain_TF"/>
</dbReference>
<dbReference type="EMBL" id="CAJNOJ010000009">
    <property type="protein sequence ID" value="CAF0773666.1"/>
    <property type="molecule type" value="Genomic_DNA"/>
</dbReference>
<dbReference type="SMART" id="SM00389">
    <property type="entry name" value="HOX"/>
    <property type="match status" value="1"/>
</dbReference>
<sequence>MEPTVDRSIHFLIPALSSGKATQVTTFTPSLSLLDEPSHILSLPETFSIQRSPLEIPLSSGKYILAPSPSELFHYYESVQPQMNHIISSSEGLIDHLTSENFIHIVENLSEYSIPCPVLQSHVDKSTSMLSIDEFDEIVSTQPIAEYNIRPSPSFYDSTGEYSSTPLDDPNLFLHNNEQSALYLNQSNRDIDYQWTALPVSITSNEYNSHWKKVRPNGKFLNNKAKGRHSRKRTKFSNDDLEILNLFFEKNPMPSRSDISILSEKLAYPRYIVQVWFYNKRQSLKRANSSSLCQLNRISN</sequence>
<dbReference type="Pfam" id="PF00046">
    <property type="entry name" value="Homeodomain"/>
    <property type="match status" value="1"/>
</dbReference>
<dbReference type="InterPro" id="IPR001356">
    <property type="entry name" value="HD"/>
</dbReference>
<dbReference type="GO" id="GO:0000981">
    <property type="term" value="F:DNA-binding transcription factor activity, RNA polymerase II-specific"/>
    <property type="evidence" value="ECO:0007669"/>
    <property type="project" value="TreeGrafter"/>
</dbReference>
<evidence type="ECO:0000256" key="5">
    <source>
        <dbReference type="RuleBase" id="RU000682"/>
    </source>
</evidence>
<dbReference type="GO" id="GO:0005634">
    <property type="term" value="C:nucleus"/>
    <property type="evidence" value="ECO:0007669"/>
    <property type="project" value="UniProtKB-SubCell"/>
</dbReference>
<name>A0A813QYN1_ADIRI</name>
<dbReference type="PANTHER" id="PTHR11636:SF5">
    <property type="entry name" value="POU DOMAIN MOTIF 3, ISOFORM F"/>
    <property type="match status" value="1"/>
</dbReference>
<dbReference type="GO" id="GO:0000978">
    <property type="term" value="F:RNA polymerase II cis-regulatory region sequence-specific DNA binding"/>
    <property type="evidence" value="ECO:0007669"/>
    <property type="project" value="TreeGrafter"/>
</dbReference>
<keyword evidence="1 4" id="KW-0238">DNA-binding</keyword>
<dbReference type="PROSITE" id="PS50071">
    <property type="entry name" value="HOMEOBOX_2"/>
    <property type="match status" value="1"/>
</dbReference>
<dbReference type="InterPro" id="IPR009057">
    <property type="entry name" value="Homeodomain-like_sf"/>
</dbReference>
<dbReference type="Gene3D" id="1.10.10.60">
    <property type="entry name" value="Homeodomain-like"/>
    <property type="match status" value="1"/>
</dbReference>
<comment type="subcellular location">
    <subcellularLocation>
        <location evidence="4 5">Nucleus</location>
    </subcellularLocation>
</comment>
<feature type="domain" description="Homeobox" evidence="6">
    <location>
        <begin position="227"/>
        <end position="287"/>
    </location>
</feature>
<evidence type="ECO:0000259" key="6">
    <source>
        <dbReference type="PROSITE" id="PS50071"/>
    </source>
</evidence>
<dbReference type="AlphaFoldDB" id="A0A813QYN1"/>
<proteinExistence type="predicted"/>
<dbReference type="SUPFAM" id="SSF46689">
    <property type="entry name" value="Homeodomain-like"/>
    <property type="match status" value="1"/>
</dbReference>
<evidence type="ECO:0000256" key="4">
    <source>
        <dbReference type="PROSITE-ProRule" id="PRU00108"/>
    </source>
</evidence>
<evidence type="ECO:0000313" key="7">
    <source>
        <dbReference type="EMBL" id="CAF0773666.1"/>
    </source>
</evidence>
<evidence type="ECO:0000256" key="3">
    <source>
        <dbReference type="ARBA" id="ARBA00023242"/>
    </source>
</evidence>
<keyword evidence="2 4" id="KW-0371">Homeobox</keyword>
<evidence type="ECO:0000256" key="1">
    <source>
        <dbReference type="ARBA" id="ARBA00023125"/>
    </source>
</evidence>
<keyword evidence="3 4" id="KW-0539">Nucleus</keyword>
<organism evidence="7 8">
    <name type="scientific">Adineta ricciae</name>
    <name type="common">Rotifer</name>
    <dbReference type="NCBI Taxonomy" id="249248"/>
    <lineage>
        <taxon>Eukaryota</taxon>
        <taxon>Metazoa</taxon>
        <taxon>Spiralia</taxon>
        <taxon>Gnathifera</taxon>
        <taxon>Rotifera</taxon>
        <taxon>Eurotatoria</taxon>
        <taxon>Bdelloidea</taxon>
        <taxon>Adinetida</taxon>
        <taxon>Adinetidae</taxon>
        <taxon>Adineta</taxon>
    </lineage>
</organism>
<dbReference type="Proteomes" id="UP000663852">
    <property type="component" value="Unassembled WGS sequence"/>
</dbReference>
<feature type="DNA-binding region" description="Homeobox" evidence="4">
    <location>
        <begin position="229"/>
        <end position="288"/>
    </location>
</feature>
<dbReference type="OrthoDB" id="6159439at2759"/>
<protein>
    <recommendedName>
        <fullName evidence="6">Homeobox domain-containing protein</fullName>
    </recommendedName>
</protein>
<evidence type="ECO:0000313" key="8">
    <source>
        <dbReference type="Proteomes" id="UP000663852"/>
    </source>
</evidence>